<gene>
    <name evidence="6" type="primary">crnA</name>
    <name evidence="6" type="ORF">AQS8620_02825</name>
</gene>
<evidence type="ECO:0000256" key="2">
    <source>
        <dbReference type="ARBA" id="ARBA00022723"/>
    </source>
</evidence>
<dbReference type="Gene3D" id="3.40.50.10310">
    <property type="entry name" value="Creatininase"/>
    <property type="match status" value="1"/>
</dbReference>
<dbReference type="Pfam" id="PF02633">
    <property type="entry name" value="Creatininase"/>
    <property type="match status" value="1"/>
</dbReference>
<dbReference type="PANTHER" id="PTHR35005:SF1">
    <property type="entry name" value="2-AMINO-5-FORMYLAMINO-6-RIBOSYLAMINOPYRIMIDIN-4(3H)-ONE 5'-MONOPHOSPHATE DEFORMYLASE"/>
    <property type="match status" value="1"/>
</dbReference>
<accession>A0A1Y5THT9</accession>
<name>A0A1Y5THT9_9RHOB</name>
<dbReference type="SUPFAM" id="SSF102215">
    <property type="entry name" value="Creatininase"/>
    <property type="match status" value="1"/>
</dbReference>
<dbReference type="EC" id="3.5.2.10" evidence="6"/>
<comment type="cofactor">
    <cofactor evidence="1">
        <name>Zn(2+)</name>
        <dbReference type="ChEBI" id="CHEBI:29105"/>
    </cofactor>
</comment>
<dbReference type="Proteomes" id="UP000193862">
    <property type="component" value="Unassembled WGS sequence"/>
</dbReference>
<dbReference type="GO" id="GO:0047789">
    <property type="term" value="F:creatininase activity"/>
    <property type="evidence" value="ECO:0007669"/>
    <property type="project" value="UniProtKB-EC"/>
</dbReference>
<evidence type="ECO:0000256" key="4">
    <source>
        <dbReference type="ARBA" id="ARBA00022833"/>
    </source>
</evidence>
<dbReference type="InterPro" id="IPR003785">
    <property type="entry name" value="Creatininase/forma_Hydrolase"/>
</dbReference>
<evidence type="ECO:0000256" key="3">
    <source>
        <dbReference type="ARBA" id="ARBA00022801"/>
    </source>
</evidence>
<dbReference type="PANTHER" id="PTHR35005">
    <property type="entry name" value="3-DEHYDRO-SCYLLO-INOSOSE HYDROLASE"/>
    <property type="match status" value="1"/>
</dbReference>
<keyword evidence="7" id="KW-1185">Reference proteome</keyword>
<keyword evidence="2" id="KW-0479">Metal-binding</keyword>
<evidence type="ECO:0000313" key="6">
    <source>
        <dbReference type="EMBL" id="SLN62421.1"/>
    </source>
</evidence>
<dbReference type="InterPro" id="IPR024087">
    <property type="entry name" value="Creatininase-like_sf"/>
</dbReference>
<keyword evidence="4" id="KW-0862">Zinc</keyword>
<comment type="similarity">
    <text evidence="5">Belongs to the creatininase superfamily.</text>
</comment>
<evidence type="ECO:0000313" key="7">
    <source>
        <dbReference type="Proteomes" id="UP000193862"/>
    </source>
</evidence>
<proteinExistence type="inferred from homology"/>
<dbReference type="EMBL" id="FWFS01000011">
    <property type="protein sequence ID" value="SLN62421.1"/>
    <property type="molecule type" value="Genomic_DNA"/>
</dbReference>
<dbReference type="GO" id="GO:0016811">
    <property type="term" value="F:hydrolase activity, acting on carbon-nitrogen (but not peptide) bonds, in linear amides"/>
    <property type="evidence" value="ECO:0007669"/>
    <property type="project" value="TreeGrafter"/>
</dbReference>
<keyword evidence="3 6" id="KW-0378">Hydrolase</keyword>
<evidence type="ECO:0000256" key="5">
    <source>
        <dbReference type="ARBA" id="ARBA00024029"/>
    </source>
</evidence>
<organism evidence="6 7">
    <name type="scientific">Aquimixticola soesokkakensis</name>
    <dbReference type="NCBI Taxonomy" id="1519096"/>
    <lineage>
        <taxon>Bacteria</taxon>
        <taxon>Pseudomonadati</taxon>
        <taxon>Pseudomonadota</taxon>
        <taxon>Alphaproteobacteria</taxon>
        <taxon>Rhodobacterales</taxon>
        <taxon>Paracoccaceae</taxon>
        <taxon>Aquimixticola</taxon>
    </lineage>
</organism>
<dbReference type="AlphaFoldDB" id="A0A1Y5THT9"/>
<protein>
    <submittedName>
        <fullName evidence="6">Creatinine amidohydrolase</fullName>
        <ecNumber evidence="6">3.5.2.10</ecNumber>
    </submittedName>
</protein>
<dbReference type="GO" id="GO:0046872">
    <property type="term" value="F:metal ion binding"/>
    <property type="evidence" value="ECO:0007669"/>
    <property type="project" value="UniProtKB-KW"/>
</dbReference>
<reference evidence="6 7" key="1">
    <citation type="submission" date="2017-03" db="EMBL/GenBank/DDBJ databases">
        <authorList>
            <person name="Afonso C.L."/>
            <person name="Miller P.J."/>
            <person name="Scott M.A."/>
            <person name="Spackman E."/>
            <person name="Goraichik I."/>
            <person name="Dimitrov K.M."/>
            <person name="Suarez D.L."/>
            <person name="Swayne D.E."/>
        </authorList>
    </citation>
    <scope>NUCLEOTIDE SEQUENCE [LARGE SCALE GENOMIC DNA]</scope>
    <source>
        <strain evidence="6 7">CECT 8620</strain>
    </source>
</reference>
<dbReference type="GO" id="GO:0009231">
    <property type="term" value="P:riboflavin biosynthetic process"/>
    <property type="evidence" value="ECO:0007669"/>
    <property type="project" value="TreeGrafter"/>
</dbReference>
<evidence type="ECO:0000256" key="1">
    <source>
        <dbReference type="ARBA" id="ARBA00001947"/>
    </source>
</evidence>
<sequence length="228" mass="25037">MTRQLERLRPHEIRAELAQHSLIWLPLGTIEWHCEHLPVGLDALTAHGLCLAAAHRAGGLVMPPLYFGTGGGHGAYPWTIMMPGPEQIDVLLARTAERLQAMKVERLVIFSGHFAEEQLQMIDRFSEVWNASGAKPRITATAVNRCAAAGMDPDHAGAFETVLMHAIAPETVDLSCLPALVEAPDTYDRHDPESPIWGVIGKDPRTVDLAQGSALLERMTDWLSRQST</sequence>